<dbReference type="OrthoDB" id="7823093at2"/>
<dbReference type="RefSeq" id="WP_139837412.1">
    <property type="nucleotide sequence ID" value="NZ_FWFU01000003.1"/>
</dbReference>
<organism evidence="1 2">
    <name type="scientific">Roseovarius halotolerans</name>
    <dbReference type="NCBI Taxonomy" id="505353"/>
    <lineage>
        <taxon>Bacteria</taxon>
        <taxon>Pseudomonadati</taxon>
        <taxon>Pseudomonadota</taxon>
        <taxon>Alphaproteobacteria</taxon>
        <taxon>Rhodobacterales</taxon>
        <taxon>Roseobacteraceae</taxon>
        <taxon>Roseovarius</taxon>
    </lineage>
</organism>
<name>A0A1X6ZB98_9RHOB</name>
<dbReference type="Proteomes" id="UP000193207">
    <property type="component" value="Unassembled WGS sequence"/>
</dbReference>
<reference evidence="1 2" key="1">
    <citation type="submission" date="2017-03" db="EMBL/GenBank/DDBJ databases">
        <authorList>
            <person name="Afonso C.L."/>
            <person name="Miller P.J."/>
            <person name="Scott M.A."/>
            <person name="Spackman E."/>
            <person name="Goraichik I."/>
            <person name="Dimitrov K.M."/>
            <person name="Suarez D.L."/>
            <person name="Swayne D.E."/>
        </authorList>
    </citation>
    <scope>NUCLEOTIDE SEQUENCE [LARGE SCALE GENOMIC DNA]</scope>
    <source>
        <strain evidence="1 2">CECT 8110</strain>
    </source>
</reference>
<dbReference type="AlphaFoldDB" id="A0A1X6ZB98"/>
<sequence length="267" mass="30801">MTDPRTSPQQPAPFHWRTVRWCLRRELRRTCRWHLANRTLYDEDGGTMRWLRQDRDRFLETLDRVVEEMREIAGLHALPNSGSRLMVELAVYTLAADAALRRHGVGTDCAHSVVADIGWDLYSRMLRLSSLPARVVSRNPGRRLRWTIRTLLVFPFRPVGAPGYETRVFREGDDLQTHFTHCPPQSFARKVATRRADPELLEAFRQSWCLYDWPGADIIAGDGRRGHYRRPRTLSAGDPVCDMCWRARGARPSARSGDTHDQAEALK</sequence>
<evidence type="ECO:0008006" key="3">
    <source>
        <dbReference type="Google" id="ProtNLM"/>
    </source>
</evidence>
<gene>
    <name evidence="1" type="ORF">ROH8110_02458</name>
</gene>
<protein>
    <recommendedName>
        <fullName evidence="3">L-2-amino-thiazoline-4-carboxylic acid hydrolase</fullName>
    </recommendedName>
</protein>
<keyword evidence="2" id="KW-1185">Reference proteome</keyword>
<accession>A0A1X6ZB98</accession>
<evidence type="ECO:0000313" key="2">
    <source>
        <dbReference type="Proteomes" id="UP000193207"/>
    </source>
</evidence>
<dbReference type="EMBL" id="FWFU01000003">
    <property type="protein sequence ID" value="SLN46141.1"/>
    <property type="molecule type" value="Genomic_DNA"/>
</dbReference>
<proteinExistence type="predicted"/>
<evidence type="ECO:0000313" key="1">
    <source>
        <dbReference type="EMBL" id="SLN46141.1"/>
    </source>
</evidence>